<proteinExistence type="predicted"/>
<dbReference type="PROSITE" id="PS51257">
    <property type="entry name" value="PROKAR_LIPOPROTEIN"/>
    <property type="match status" value="1"/>
</dbReference>
<gene>
    <name evidence="2" type="ORF">SISNIDRAFT_453995</name>
</gene>
<reference evidence="2 3" key="1">
    <citation type="journal article" date="2016" name="Mol. Biol. Evol.">
        <title>Comparative Genomics of Early-Diverging Mushroom-Forming Fungi Provides Insights into the Origins of Lignocellulose Decay Capabilities.</title>
        <authorList>
            <person name="Nagy L.G."/>
            <person name="Riley R."/>
            <person name="Tritt A."/>
            <person name="Adam C."/>
            <person name="Daum C."/>
            <person name="Floudas D."/>
            <person name="Sun H."/>
            <person name="Yadav J.S."/>
            <person name="Pangilinan J."/>
            <person name="Larsson K.H."/>
            <person name="Matsuura K."/>
            <person name="Barry K."/>
            <person name="Labutti K."/>
            <person name="Kuo R."/>
            <person name="Ohm R.A."/>
            <person name="Bhattacharya S.S."/>
            <person name="Shirouzu T."/>
            <person name="Yoshinaga Y."/>
            <person name="Martin F.M."/>
            <person name="Grigoriev I.V."/>
            <person name="Hibbett D.S."/>
        </authorList>
    </citation>
    <scope>NUCLEOTIDE SEQUENCE [LARGE SCALE GENOMIC DNA]</scope>
    <source>
        <strain evidence="2 3">HHB9708</strain>
    </source>
</reference>
<accession>A0A164VLD9</accession>
<keyword evidence="1" id="KW-0732">Signal</keyword>
<name>A0A164VLD9_9AGAM</name>
<feature type="chain" id="PRO_5007853877" evidence="1">
    <location>
        <begin position="22"/>
        <end position="236"/>
    </location>
</feature>
<feature type="signal peptide" evidence="1">
    <location>
        <begin position="1"/>
        <end position="21"/>
    </location>
</feature>
<organism evidence="2 3">
    <name type="scientific">Sistotremastrum niveocremeum HHB9708</name>
    <dbReference type="NCBI Taxonomy" id="1314777"/>
    <lineage>
        <taxon>Eukaryota</taxon>
        <taxon>Fungi</taxon>
        <taxon>Dikarya</taxon>
        <taxon>Basidiomycota</taxon>
        <taxon>Agaricomycotina</taxon>
        <taxon>Agaricomycetes</taxon>
        <taxon>Sistotremastrales</taxon>
        <taxon>Sistotremastraceae</taxon>
        <taxon>Sertulicium</taxon>
        <taxon>Sertulicium niveocremeum</taxon>
    </lineage>
</organism>
<keyword evidence="3" id="KW-1185">Reference proteome</keyword>
<sequence>MMRLSSVLMIFSACLPQLAMACEGPCIVGVTENLVSNFTAPVDAVFNSLAQEMSELLPNHDTQAALNILQPVQKLYVNNSYDNMERNIFPGFFHGKCQVNGVDPKGCPNPDCPVVCGTPGSIIHFYSTFIQIAFNTTENSIIDLVSPSNSSSQYKKIESAVLKASSSQSKMSRFGTLLPLSLLSRQASQSTIKARLPTILGQTNVQDKLSKQCGGAALPNCNWISVGMKQYVLSWP</sequence>
<evidence type="ECO:0000256" key="1">
    <source>
        <dbReference type="SAM" id="SignalP"/>
    </source>
</evidence>
<evidence type="ECO:0000313" key="2">
    <source>
        <dbReference type="EMBL" id="KZS94259.1"/>
    </source>
</evidence>
<dbReference type="OrthoDB" id="3255642at2759"/>
<protein>
    <submittedName>
        <fullName evidence="2">Uncharacterized protein</fullName>
    </submittedName>
</protein>
<dbReference type="AlphaFoldDB" id="A0A164VLD9"/>
<evidence type="ECO:0000313" key="3">
    <source>
        <dbReference type="Proteomes" id="UP000076722"/>
    </source>
</evidence>
<dbReference type="EMBL" id="KV419405">
    <property type="protein sequence ID" value="KZS94259.1"/>
    <property type="molecule type" value="Genomic_DNA"/>
</dbReference>
<dbReference type="Proteomes" id="UP000076722">
    <property type="component" value="Unassembled WGS sequence"/>
</dbReference>